<dbReference type="PANTHER" id="PTHR22880">
    <property type="entry name" value="FALZ-RELATED BROMODOMAIN-CONTAINING PROTEINS"/>
    <property type="match status" value="1"/>
</dbReference>
<dbReference type="GO" id="GO:0006355">
    <property type="term" value="P:regulation of DNA-templated transcription"/>
    <property type="evidence" value="ECO:0007669"/>
    <property type="project" value="TreeGrafter"/>
</dbReference>
<feature type="domain" description="Bromo" evidence="4">
    <location>
        <begin position="144"/>
        <end position="218"/>
    </location>
</feature>
<dbReference type="PRINTS" id="PR00503">
    <property type="entry name" value="BROMODOMAIN"/>
</dbReference>
<sequence length="534" mass="60479">MSDSASEPSSKITEEPKESIEDVGSNSYLTLVQKIKSTRFDSTPTPMSDSASEPAYQTTEHLKNSIEDTSSNSYLAVVQKINTIGPQQQGPAKATGVRTREEDVTMEFQEPPTKRARIEQDSPQQTRISDEQKRHIEGALKALMKHPAAVPFLVPVDPVQANIPTYFDVIKQPMDLGTIQSKLMASPCAYDTLQSFVNDVDLVFDNCYRFNGLAHSISHLGVQLQTEFQRQMRQLPESANLEFRAIPEVIPLAIPPALPPKKPSNTAIKKIIPPPVYTPATLSSRSRRDPLRIAQVKFCKTALDHLYRKEYETWVFPFLRPVDLSEFPNYLEVIKNPMDLGTIRDKLSHAVYGTAEEFHKDVKLMFTNCYTYNPDWAPVWGYAKDLEKVFDSKWKELPLEVEVQEKSSRRDAKKHVGEGPVLTQLRTRPNKTKPRNSTASSLTENQKIELCDALWELPDAKLDEVIELIRKRLPQYRNNVETMSLDFEHIPPAVQCEMFDFLGLKSKVVQDLDSSTTLSSSDSEQQMDTSDDDS</sequence>
<dbReference type="eggNOG" id="KOG1474">
    <property type="taxonomic scope" value="Eukaryota"/>
</dbReference>
<feature type="domain" description="Bromo" evidence="4">
    <location>
        <begin position="310"/>
        <end position="380"/>
    </location>
</feature>
<evidence type="ECO:0000259" key="4">
    <source>
        <dbReference type="PROSITE" id="PS50014"/>
    </source>
</evidence>
<dbReference type="PROSITE" id="PS50014">
    <property type="entry name" value="BROMODOMAIN_2"/>
    <property type="match status" value="2"/>
</dbReference>
<dbReference type="SUPFAM" id="SSF47370">
    <property type="entry name" value="Bromodomain"/>
    <property type="match status" value="2"/>
</dbReference>
<feature type="compositionally biased region" description="Low complexity" evidence="3">
    <location>
        <begin position="513"/>
        <end position="523"/>
    </location>
</feature>
<dbReference type="Proteomes" id="UP000007148">
    <property type="component" value="Unassembled WGS sequence"/>
</dbReference>
<dbReference type="InterPro" id="IPR036427">
    <property type="entry name" value="Bromodomain-like_sf"/>
</dbReference>
<dbReference type="InterPro" id="IPR027353">
    <property type="entry name" value="NET_dom"/>
</dbReference>
<dbReference type="Gene3D" id="1.20.920.10">
    <property type="entry name" value="Bromodomain-like"/>
    <property type="match status" value="2"/>
</dbReference>
<dbReference type="PROSITE" id="PS00633">
    <property type="entry name" value="BROMODOMAIN_1"/>
    <property type="match status" value="2"/>
</dbReference>
<dbReference type="PROSITE" id="PS51525">
    <property type="entry name" value="NET"/>
    <property type="match status" value="1"/>
</dbReference>
<dbReference type="InParanoid" id="G4TVS8"/>
<feature type="compositionally biased region" description="Polar residues" evidence="3">
    <location>
        <begin position="1"/>
        <end position="11"/>
    </location>
</feature>
<dbReference type="HOGENOM" id="CLU_510085_0_0_1"/>
<dbReference type="InterPro" id="IPR018359">
    <property type="entry name" value="Bromodomain_CS"/>
</dbReference>
<organism evidence="6 7">
    <name type="scientific">Serendipita indica (strain DSM 11827)</name>
    <name type="common">Root endophyte fungus</name>
    <name type="synonym">Piriformospora indica</name>
    <dbReference type="NCBI Taxonomy" id="1109443"/>
    <lineage>
        <taxon>Eukaryota</taxon>
        <taxon>Fungi</taxon>
        <taxon>Dikarya</taxon>
        <taxon>Basidiomycota</taxon>
        <taxon>Agaricomycotina</taxon>
        <taxon>Agaricomycetes</taxon>
        <taxon>Sebacinales</taxon>
        <taxon>Serendipitaceae</taxon>
        <taxon>Serendipita</taxon>
    </lineage>
</organism>
<reference evidence="6 7" key="1">
    <citation type="journal article" date="2011" name="PLoS Pathog.">
        <title>Endophytic Life Strategies Decoded by Genome and Transcriptome Analyses of the Mutualistic Root Symbiont Piriformospora indica.</title>
        <authorList>
            <person name="Zuccaro A."/>
            <person name="Lahrmann U."/>
            <person name="Guldener U."/>
            <person name="Langen G."/>
            <person name="Pfiffi S."/>
            <person name="Biedenkopf D."/>
            <person name="Wong P."/>
            <person name="Samans B."/>
            <person name="Grimm C."/>
            <person name="Basiewicz M."/>
            <person name="Murat C."/>
            <person name="Martin F."/>
            <person name="Kogel K.H."/>
        </authorList>
    </citation>
    <scope>NUCLEOTIDE SEQUENCE [LARGE SCALE GENOMIC DNA]</scope>
    <source>
        <strain evidence="6 7">DSM 11827</strain>
    </source>
</reference>
<keyword evidence="7" id="KW-1185">Reference proteome</keyword>
<feature type="region of interest" description="Disordered" evidence="3">
    <location>
        <begin position="406"/>
        <end position="442"/>
    </location>
</feature>
<feature type="region of interest" description="Disordered" evidence="3">
    <location>
        <begin position="1"/>
        <end position="64"/>
    </location>
</feature>
<evidence type="ECO:0000256" key="2">
    <source>
        <dbReference type="PROSITE-ProRule" id="PRU00035"/>
    </source>
</evidence>
<feature type="compositionally biased region" description="Basic and acidic residues" evidence="3">
    <location>
        <begin position="406"/>
        <end position="417"/>
    </location>
</feature>
<dbReference type="OrthoDB" id="10264376at2759"/>
<accession>G4TVS8</accession>
<dbReference type="PANTHER" id="PTHR22880:SF225">
    <property type="entry name" value="BROMODOMAIN-CONTAINING PROTEIN BET-1-RELATED"/>
    <property type="match status" value="1"/>
</dbReference>
<evidence type="ECO:0000313" key="7">
    <source>
        <dbReference type="Proteomes" id="UP000007148"/>
    </source>
</evidence>
<dbReference type="InterPro" id="IPR001487">
    <property type="entry name" value="Bromodomain"/>
</dbReference>
<gene>
    <name evidence="6" type="ORF">PIIN_09404</name>
</gene>
<feature type="domain" description="NET" evidence="5">
    <location>
        <begin position="432"/>
        <end position="513"/>
    </location>
</feature>
<dbReference type="Pfam" id="PF00439">
    <property type="entry name" value="Bromodomain"/>
    <property type="match status" value="2"/>
</dbReference>
<name>G4TVS8_SERID</name>
<dbReference type="Gene3D" id="1.20.1270.220">
    <property type="match status" value="1"/>
</dbReference>
<dbReference type="EMBL" id="CAFZ01000447">
    <property type="protein sequence ID" value="CCA75421.1"/>
    <property type="molecule type" value="Genomic_DNA"/>
</dbReference>
<evidence type="ECO:0000256" key="1">
    <source>
        <dbReference type="ARBA" id="ARBA00023117"/>
    </source>
</evidence>
<evidence type="ECO:0000313" key="6">
    <source>
        <dbReference type="EMBL" id="CCA75421.1"/>
    </source>
</evidence>
<evidence type="ECO:0000256" key="3">
    <source>
        <dbReference type="SAM" id="MobiDB-lite"/>
    </source>
</evidence>
<dbReference type="GO" id="GO:0006338">
    <property type="term" value="P:chromatin remodeling"/>
    <property type="evidence" value="ECO:0007669"/>
    <property type="project" value="TreeGrafter"/>
</dbReference>
<keyword evidence="1 2" id="KW-0103">Bromodomain</keyword>
<feature type="region of interest" description="Disordered" evidence="3">
    <location>
        <begin position="513"/>
        <end position="534"/>
    </location>
</feature>
<dbReference type="InterPro" id="IPR050935">
    <property type="entry name" value="Bromo_chromatin_reader"/>
</dbReference>
<dbReference type="STRING" id="1109443.G4TVS8"/>
<dbReference type="InterPro" id="IPR038336">
    <property type="entry name" value="NET_sf"/>
</dbReference>
<dbReference type="AlphaFoldDB" id="G4TVS8"/>
<comment type="caution">
    <text evidence="6">The sequence shown here is derived from an EMBL/GenBank/DDBJ whole genome shotgun (WGS) entry which is preliminary data.</text>
</comment>
<evidence type="ECO:0000259" key="5">
    <source>
        <dbReference type="PROSITE" id="PS51525"/>
    </source>
</evidence>
<dbReference type="OMA" id="RKEYETW"/>
<dbReference type="GO" id="GO:0005634">
    <property type="term" value="C:nucleus"/>
    <property type="evidence" value="ECO:0007669"/>
    <property type="project" value="TreeGrafter"/>
</dbReference>
<feature type="region of interest" description="Disordered" evidence="3">
    <location>
        <begin position="86"/>
        <end position="130"/>
    </location>
</feature>
<proteinExistence type="predicted"/>
<feature type="compositionally biased region" description="Polar residues" evidence="3">
    <location>
        <begin position="40"/>
        <end position="59"/>
    </location>
</feature>
<dbReference type="Pfam" id="PF17035">
    <property type="entry name" value="BET"/>
    <property type="match status" value="1"/>
</dbReference>
<dbReference type="SMART" id="SM00297">
    <property type="entry name" value="BROMO"/>
    <property type="match status" value="2"/>
</dbReference>
<dbReference type="GO" id="GO:0000785">
    <property type="term" value="C:chromatin"/>
    <property type="evidence" value="ECO:0007669"/>
    <property type="project" value="TreeGrafter"/>
</dbReference>
<protein>
    <submittedName>
        <fullName evidence="6">Related to BDF1-Sporulation protein</fullName>
    </submittedName>
</protein>